<dbReference type="PANTHER" id="PTHR44329:SF214">
    <property type="entry name" value="PROTEIN KINASE DOMAIN-CONTAINING PROTEIN"/>
    <property type="match status" value="1"/>
</dbReference>
<dbReference type="EnsemblProtists" id="PYU1_T000544">
    <property type="protein sequence ID" value="PYU1_T000544"/>
    <property type="gene ID" value="PYU1_G000544"/>
</dbReference>
<dbReference type="eggNOG" id="KOG0192">
    <property type="taxonomic scope" value="Eukaryota"/>
</dbReference>
<dbReference type="InParanoid" id="K3W6F3"/>
<keyword evidence="3" id="KW-1185">Reference proteome</keyword>
<dbReference type="OMA" id="HEQHEME"/>
<dbReference type="HOGENOM" id="CLU_000288_7_10_1"/>
<dbReference type="GO" id="GO:0005524">
    <property type="term" value="F:ATP binding"/>
    <property type="evidence" value="ECO:0007669"/>
    <property type="project" value="InterPro"/>
</dbReference>
<sequence length="347" mass="39306">SGKKQWQDPLPTINFKLKDADAGLELLNPAKSTSTNPLTVPVTPKWFIPQEYIELISENHGEWLGANVMLSTFQAPFADFESSATRWLHCRHPHVTKLFVACHLSSPRLLVTEYLPNGTLHEFLQTGKSQKSIWHKLHEAALGLQYLHRHKLAHGDLRSENIVMNSNSEAQITRVGRTSTCMGPGCQEYKASELLCLEEPSLASGVCAFGVCTLQFVVDYLPDGDRGYGKREWLTSKPHGMDDVHWCLITDMCKQDPKDRVKITYVAMQLKRFSNDEAQEHHEQHEMEGVDVATYLTPEIAQTVDKAVDILQKRYAKWSIMQRMPGDELARVSDLHSQLEQKGDKCP</sequence>
<accession>K3W6F3</accession>
<organism evidence="2 3">
    <name type="scientific">Globisporangium ultimum (strain ATCC 200006 / CBS 805.95 / DAOM BR144)</name>
    <name type="common">Pythium ultimum</name>
    <dbReference type="NCBI Taxonomy" id="431595"/>
    <lineage>
        <taxon>Eukaryota</taxon>
        <taxon>Sar</taxon>
        <taxon>Stramenopiles</taxon>
        <taxon>Oomycota</taxon>
        <taxon>Peronosporomycetes</taxon>
        <taxon>Pythiales</taxon>
        <taxon>Pythiaceae</taxon>
        <taxon>Globisporangium</taxon>
    </lineage>
</organism>
<dbReference type="EMBL" id="GL376636">
    <property type="status" value="NOT_ANNOTATED_CDS"/>
    <property type="molecule type" value="Genomic_DNA"/>
</dbReference>
<reference evidence="3" key="1">
    <citation type="journal article" date="2010" name="Genome Biol.">
        <title>Genome sequence of the necrotrophic plant pathogen Pythium ultimum reveals original pathogenicity mechanisms and effector repertoire.</title>
        <authorList>
            <person name="Levesque C.A."/>
            <person name="Brouwer H."/>
            <person name="Cano L."/>
            <person name="Hamilton J.P."/>
            <person name="Holt C."/>
            <person name="Huitema E."/>
            <person name="Raffaele S."/>
            <person name="Robideau G.P."/>
            <person name="Thines M."/>
            <person name="Win J."/>
            <person name="Zerillo M.M."/>
            <person name="Beakes G.W."/>
            <person name="Boore J.L."/>
            <person name="Busam D."/>
            <person name="Dumas B."/>
            <person name="Ferriera S."/>
            <person name="Fuerstenberg S.I."/>
            <person name="Gachon C.M."/>
            <person name="Gaulin E."/>
            <person name="Govers F."/>
            <person name="Grenville-Briggs L."/>
            <person name="Horner N."/>
            <person name="Hostetler J."/>
            <person name="Jiang R.H."/>
            <person name="Johnson J."/>
            <person name="Krajaejun T."/>
            <person name="Lin H."/>
            <person name="Meijer H.J."/>
            <person name="Moore B."/>
            <person name="Morris P."/>
            <person name="Phuntmart V."/>
            <person name="Puiu D."/>
            <person name="Shetty J."/>
            <person name="Stajich J.E."/>
            <person name="Tripathy S."/>
            <person name="Wawra S."/>
            <person name="van West P."/>
            <person name="Whitty B.R."/>
            <person name="Coutinho P.M."/>
            <person name="Henrissat B."/>
            <person name="Martin F."/>
            <person name="Thomas P.D."/>
            <person name="Tyler B.M."/>
            <person name="De Vries R.P."/>
            <person name="Kamoun S."/>
            <person name="Yandell M."/>
            <person name="Tisserat N."/>
            <person name="Buell C.R."/>
        </authorList>
    </citation>
    <scope>NUCLEOTIDE SEQUENCE</scope>
    <source>
        <strain evidence="3">DAOM:BR144</strain>
    </source>
</reference>
<dbReference type="InterPro" id="IPR051681">
    <property type="entry name" value="Ser/Thr_Kinases-Pseudokinases"/>
</dbReference>
<reference evidence="2" key="3">
    <citation type="submission" date="2015-02" db="UniProtKB">
        <authorList>
            <consortium name="EnsemblProtists"/>
        </authorList>
    </citation>
    <scope>IDENTIFICATION</scope>
    <source>
        <strain evidence="2">DAOM BR144</strain>
    </source>
</reference>
<evidence type="ECO:0000313" key="2">
    <source>
        <dbReference type="EnsemblProtists" id="PYU1_T000544"/>
    </source>
</evidence>
<protein>
    <recommendedName>
        <fullName evidence="1">Protein kinase domain-containing protein</fullName>
    </recommendedName>
</protein>
<dbReference type="GO" id="GO:0004674">
    <property type="term" value="F:protein serine/threonine kinase activity"/>
    <property type="evidence" value="ECO:0007669"/>
    <property type="project" value="TreeGrafter"/>
</dbReference>
<dbReference type="AlphaFoldDB" id="K3W6F3"/>
<dbReference type="PROSITE" id="PS50011">
    <property type="entry name" value="PROTEIN_KINASE_DOM"/>
    <property type="match status" value="1"/>
</dbReference>
<dbReference type="Pfam" id="PF07714">
    <property type="entry name" value="PK_Tyr_Ser-Thr"/>
    <property type="match status" value="1"/>
</dbReference>
<proteinExistence type="predicted"/>
<dbReference type="InterPro" id="IPR011009">
    <property type="entry name" value="Kinase-like_dom_sf"/>
</dbReference>
<evidence type="ECO:0000313" key="3">
    <source>
        <dbReference type="Proteomes" id="UP000019132"/>
    </source>
</evidence>
<dbReference type="SUPFAM" id="SSF56112">
    <property type="entry name" value="Protein kinase-like (PK-like)"/>
    <property type="match status" value="1"/>
</dbReference>
<feature type="domain" description="Protein kinase" evidence="1">
    <location>
        <begin position="1"/>
        <end position="273"/>
    </location>
</feature>
<dbReference type="Proteomes" id="UP000019132">
    <property type="component" value="Unassembled WGS sequence"/>
</dbReference>
<evidence type="ECO:0000259" key="1">
    <source>
        <dbReference type="PROSITE" id="PS50011"/>
    </source>
</evidence>
<dbReference type="PANTHER" id="PTHR44329">
    <property type="entry name" value="SERINE/THREONINE-PROTEIN KINASE TNNI3K-RELATED"/>
    <property type="match status" value="1"/>
</dbReference>
<dbReference type="VEuPathDB" id="FungiDB:PYU1_G000544"/>
<name>K3W6F3_GLOUD</name>
<dbReference type="InterPro" id="IPR001245">
    <property type="entry name" value="Ser-Thr/Tyr_kinase_cat_dom"/>
</dbReference>
<dbReference type="Gene3D" id="1.10.510.10">
    <property type="entry name" value="Transferase(Phosphotransferase) domain 1"/>
    <property type="match status" value="1"/>
</dbReference>
<reference evidence="3" key="2">
    <citation type="submission" date="2010-04" db="EMBL/GenBank/DDBJ databases">
        <authorList>
            <person name="Buell R."/>
            <person name="Hamilton J."/>
            <person name="Hostetler J."/>
        </authorList>
    </citation>
    <scope>NUCLEOTIDE SEQUENCE [LARGE SCALE GENOMIC DNA]</scope>
    <source>
        <strain evidence="3">DAOM:BR144</strain>
    </source>
</reference>
<dbReference type="InterPro" id="IPR000719">
    <property type="entry name" value="Prot_kinase_dom"/>
</dbReference>
<dbReference type="STRING" id="431595.K3W6F3"/>